<sequence>MKILIVNSSDFGGAGKACLRLHEGLLQNGVDSNLLLRSKHLNIPNSHTIKQTQKTTSKIYKVKIKLIKFLNELKIFKTNSYTNNRSSKLEMFSYPISNYDITESPLYKDADIINLHWVAGFVDYKSFFKKNTKPVVWTLHDMNPFTGGEHYTEEIIDINANGYPIFRKLTTEEIHEFKKVLDFKEAIFNNVNNLHLVSLCNWMTHEIKKNKVFNRFPIALIPNGVNHEIFSPRDKFFSRELLGLPKNKKIILFVADSIHTTRKGFAFLKKAFEIIDSEDLTLCAIGNGNLNSFKNCIELGPIHDERLMSLAYSAADVFVIPSLMDNLPNTVLESLMCGTPVIGFPVGGIPDMIQDGVNGYLTEDISVESLVKTIHKFLNNSDCFNGKKIRENTLNSYNQKLQSEKYIDLFNSILNKNSLEIK</sequence>
<dbReference type="RefSeq" id="WP_116725822.1">
    <property type="nucleotide sequence ID" value="NZ_QCZI01000021.1"/>
</dbReference>
<dbReference type="Proteomes" id="UP000245449">
    <property type="component" value="Unassembled WGS sequence"/>
</dbReference>
<reference evidence="1 2" key="1">
    <citation type="submission" date="2018-04" db="EMBL/GenBank/DDBJ databases">
        <title>Flavobacterium sp. nov., isolated from glacier ice.</title>
        <authorList>
            <person name="Liu Q."/>
            <person name="Xin Y.-H."/>
        </authorList>
    </citation>
    <scope>NUCLEOTIDE SEQUENCE [LARGE SCALE GENOMIC DNA]</scope>
    <source>
        <strain evidence="1 2">RB1R5</strain>
    </source>
</reference>
<organism evidence="1 2">
    <name type="scientific">Flavobacterium psychrotolerans</name>
    <dbReference type="NCBI Taxonomy" id="2169410"/>
    <lineage>
        <taxon>Bacteria</taxon>
        <taxon>Pseudomonadati</taxon>
        <taxon>Bacteroidota</taxon>
        <taxon>Flavobacteriia</taxon>
        <taxon>Flavobacteriales</taxon>
        <taxon>Flavobacteriaceae</taxon>
        <taxon>Flavobacterium</taxon>
    </lineage>
</organism>
<keyword evidence="2" id="KW-1185">Reference proteome</keyword>
<name>A0A2U1JGH5_9FLAO</name>
<evidence type="ECO:0000313" key="1">
    <source>
        <dbReference type="EMBL" id="PWA04038.1"/>
    </source>
</evidence>
<dbReference type="OrthoDB" id="9768685at2"/>
<dbReference type="EMBL" id="QCZI01000021">
    <property type="protein sequence ID" value="PWA04038.1"/>
    <property type="molecule type" value="Genomic_DNA"/>
</dbReference>
<dbReference type="Gene3D" id="3.40.50.2000">
    <property type="entry name" value="Glycogen Phosphorylase B"/>
    <property type="match status" value="2"/>
</dbReference>
<accession>A0A2U1JGH5</accession>
<evidence type="ECO:0000313" key="2">
    <source>
        <dbReference type="Proteomes" id="UP000245449"/>
    </source>
</evidence>
<dbReference type="PANTHER" id="PTHR12526">
    <property type="entry name" value="GLYCOSYLTRANSFERASE"/>
    <property type="match status" value="1"/>
</dbReference>
<gene>
    <name evidence="1" type="ORF">DB895_13095</name>
</gene>
<proteinExistence type="predicted"/>
<dbReference type="AlphaFoldDB" id="A0A2U1JGH5"/>
<protein>
    <submittedName>
        <fullName evidence="1">Uncharacterized protein</fullName>
    </submittedName>
</protein>
<comment type="caution">
    <text evidence="1">The sequence shown here is derived from an EMBL/GenBank/DDBJ whole genome shotgun (WGS) entry which is preliminary data.</text>
</comment>
<dbReference type="SUPFAM" id="SSF53756">
    <property type="entry name" value="UDP-Glycosyltransferase/glycogen phosphorylase"/>
    <property type="match status" value="1"/>
</dbReference>
<dbReference type="Pfam" id="PF13692">
    <property type="entry name" value="Glyco_trans_1_4"/>
    <property type="match status" value="1"/>
</dbReference>